<name>E7AC37_HELFC</name>
<dbReference type="AlphaFoldDB" id="E7AC37"/>
<dbReference type="RefSeq" id="WP_013468491.1">
    <property type="nucleotide sequence ID" value="NC_014810.2"/>
</dbReference>
<protein>
    <submittedName>
        <fullName evidence="1">Uncharacterized protein</fullName>
    </submittedName>
</protein>
<evidence type="ECO:0000313" key="1">
    <source>
        <dbReference type="EMBL" id="CBY82119.1"/>
    </source>
</evidence>
<evidence type="ECO:0000313" key="2">
    <source>
        <dbReference type="Proteomes" id="UP000007934"/>
    </source>
</evidence>
<organism evidence="1 2">
    <name type="scientific">Helicobacter felis (strain ATCC 49179 / CCUG 28539 / NCTC 12436 / CS1)</name>
    <dbReference type="NCBI Taxonomy" id="936155"/>
    <lineage>
        <taxon>Bacteria</taxon>
        <taxon>Pseudomonadati</taxon>
        <taxon>Campylobacterota</taxon>
        <taxon>Epsilonproteobacteria</taxon>
        <taxon>Campylobacterales</taxon>
        <taxon>Helicobacteraceae</taxon>
        <taxon>Helicobacter</taxon>
    </lineage>
</organism>
<dbReference type="eggNOG" id="COG3979">
    <property type="taxonomic scope" value="Bacteria"/>
</dbReference>
<sequence length="308" mass="34896">MRILLRSDIEILESSLQEDTPEFNPLWRYEVGQIVKEGNTLFECIKQSEKPNLESDFRQIGADNTMRAFDSAPNSLSTMPLGQDMRLKVRSAGCLYLTNFVCNTLEVRLYDTKGSLLKEEIVGKQEETDYRSYFFKRSIAKEGSYLFPHVGPAIYEVVLKNTAQETKTLAEAEGIRVYAFGGERVLKSDVPVSLGVFFCGELVELGTTLYKGALSVEDFSKVEVDEHTGLTKIKPGVYRKSYKFTILVLLENLDNILEILVRHKSIPSILELSDALECLRLFGLIKSVDVNFNDTKRAHIDLELQELT</sequence>
<dbReference type="GeneID" id="36134898"/>
<dbReference type="Proteomes" id="UP000007934">
    <property type="component" value="Chromosome"/>
</dbReference>
<keyword evidence="2" id="KW-1185">Reference proteome</keyword>
<proteinExistence type="predicted"/>
<gene>
    <name evidence="1" type="ordered locus">Hfelis_00350</name>
</gene>
<dbReference type="KEGG" id="hfe:HFELIS_00350"/>
<reference evidence="1 2" key="1">
    <citation type="journal article" date="2011" name="Genome Biol. Evol.">
        <title>Comparative whole genome sequence analysis of the carcinogenic bacterial model pathogen Helicobacter felis.</title>
        <authorList>
            <person name="Arnold I.C."/>
            <person name="Zigova Z."/>
            <person name="Holden M."/>
            <person name="Lawley T.D."/>
            <person name="Rad R."/>
            <person name="Dougan G."/>
            <person name="Falkow S."/>
            <person name="Bentley S.D."/>
            <person name="Muller A."/>
        </authorList>
    </citation>
    <scope>NUCLEOTIDE SEQUENCE [LARGE SCALE GENOMIC DNA]</scope>
    <source>
        <strain evidence="2">ATCC 49179 / CCUG 28539 / NCTC 12436 / CS1</strain>
    </source>
</reference>
<dbReference type="HOGENOM" id="CLU_902460_0_0_7"/>
<dbReference type="OrthoDB" id="5319040at2"/>
<accession>E7AC37</accession>
<dbReference type="STRING" id="936155.HFELIS_00350"/>
<dbReference type="EMBL" id="FQ670179">
    <property type="protein sequence ID" value="CBY82119.1"/>
    <property type="molecule type" value="Genomic_DNA"/>
</dbReference>